<evidence type="ECO:0000256" key="6">
    <source>
        <dbReference type="ARBA" id="ARBA00023136"/>
    </source>
</evidence>
<evidence type="ECO:0000256" key="1">
    <source>
        <dbReference type="ARBA" id="ARBA00004651"/>
    </source>
</evidence>
<keyword evidence="2" id="KW-1003">Cell membrane</keyword>
<proteinExistence type="inferred from homology"/>
<dbReference type="CDD" id="cd11386">
    <property type="entry name" value="MCP_signal"/>
    <property type="match status" value="1"/>
</dbReference>
<protein>
    <submittedName>
        <fullName evidence="14">Methyl-accepting chemotaxis protein</fullName>
    </submittedName>
</protein>
<feature type="domain" description="HAMP" evidence="13">
    <location>
        <begin position="333"/>
        <end position="388"/>
    </location>
</feature>
<evidence type="ECO:0000256" key="10">
    <source>
        <dbReference type="SAM" id="MobiDB-lite"/>
    </source>
</evidence>
<accession>A0ABS9ESP0</accession>
<dbReference type="CDD" id="cd06225">
    <property type="entry name" value="HAMP"/>
    <property type="match status" value="1"/>
</dbReference>
<sequence length="703" mass="75275">MRRWGLKTKLLVVILSVSFVAFTTAVGVLTYRARTMALGNAYSLGEETAQRYGVQVSEYLGRALTHARDLSVQFSMMVDRERSDRDAGVDLLRTTLESNPQLFGAWAVFEPNVFDGRDSEFVGSEGHDDTGRYIPYLVRSGGDILHDPCVGYETAEYYQLPLTSGKVVIADPAEWEVGGKMVMMTSLCVPVKLGGKVIGVVGVDISMDTFQKVFSEIKPFVTGYAGLLSDKGTYVAYPKKDLVGTTVSDGEALSAIRDGKNFNRSVVSDVSGVDIYETFQPVDVDRYGSPWSVQIALPYDMIYQEADSIMTMGIMVGVAALAVLAGVVLFFVSRMVRPIKAASLLASRAKDGDLTITRDEFQTSSGDEVGRMADSLSEMVEGLRDIVGSVVEEAQSVSDRSTSLAALSEEANASMEEIRSSVEKVASLAESNSAALQESGASVQEVADSAQMSASSATEGAEASQRSAEETQKAVGKVEETIHKMEEAGEVSRESIGRIRDLAGSVDSISGFVGDITRIADQTNLLALNAAIEAARAGEAGRGFAVVAEEVRKLAEESALSADKVAKIIVELEEHSGESIDATERTGSILSEAVESAKGAQEELNRSLEMTREVNEAIQNIAAVAQEQAASSEEMTSSIDQVTNANFDTVRMMEAIRGASEETAKASEGVSLEAQAMAEGASSMMSLVKRFKLKKEGRGLARL</sequence>
<comment type="caution">
    <text evidence="14">The sequence shown here is derived from an EMBL/GenBank/DDBJ whole genome shotgun (WGS) entry which is preliminary data.</text>
</comment>
<dbReference type="PANTHER" id="PTHR32089">
    <property type="entry name" value="METHYL-ACCEPTING CHEMOTAXIS PROTEIN MCPB"/>
    <property type="match status" value="1"/>
</dbReference>
<feature type="region of interest" description="Disordered" evidence="10">
    <location>
        <begin position="439"/>
        <end position="476"/>
    </location>
</feature>
<dbReference type="EMBL" id="JAKGUD010000012">
    <property type="protein sequence ID" value="MCF4143251.1"/>
    <property type="molecule type" value="Genomic_DNA"/>
</dbReference>
<evidence type="ECO:0000256" key="5">
    <source>
        <dbReference type="ARBA" id="ARBA00022989"/>
    </source>
</evidence>
<dbReference type="InterPro" id="IPR004089">
    <property type="entry name" value="MCPsignal_dom"/>
</dbReference>
<evidence type="ECO:0000259" key="13">
    <source>
        <dbReference type="PROSITE" id="PS50885"/>
    </source>
</evidence>
<dbReference type="Gene3D" id="6.10.340.10">
    <property type="match status" value="1"/>
</dbReference>
<feature type="domain" description="Methyl-accepting transducer" evidence="12">
    <location>
        <begin position="407"/>
        <end position="643"/>
    </location>
</feature>
<keyword evidence="15" id="KW-1185">Reference proteome</keyword>
<dbReference type="InterPro" id="IPR003660">
    <property type="entry name" value="HAMP_dom"/>
</dbReference>
<dbReference type="Pfam" id="PF00015">
    <property type="entry name" value="MCPsignal"/>
    <property type="match status" value="1"/>
</dbReference>
<dbReference type="RefSeq" id="WP_236099953.1">
    <property type="nucleotide sequence ID" value="NZ_JAKGUD010000012.1"/>
</dbReference>
<dbReference type="InterPro" id="IPR033479">
    <property type="entry name" value="dCache_1"/>
</dbReference>
<evidence type="ECO:0000313" key="15">
    <source>
        <dbReference type="Proteomes" id="UP001200430"/>
    </source>
</evidence>
<dbReference type="Pfam" id="PF00672">
    <property type="entry name" value="HAMP"/>
    <property type="match status" value="1"/>
</dbReference>
<keyword evidence="3" id="KW-0145">Chemotaxis</keyword>
<evidence type="ECO:0000256" key="8">
    <source>
        <dbReference type="ARBA" id="ARBA00029447"/>
    </source>
</evidence>
<comment type="subcellular location">
    <subcellularLocation>
        <location evidence="1">Cell membrane</location>
        <topology evidence="1">Multi-pass membrane protein</topology>
    </subcellularLocation>
</comment>
<evidence type="ECO:0000256" key="7">
    <source>
        <dbReference type="ARBA" id="ARBA00023224"/>
    </source>
</evidence>
<feature type="compositionally biased region" description="Low complexity" evidence="10">
    <location>
        <begin position="453"/>
        <end position="464"/>
    </location>
</feature>
<dbReference type="SUPFAM" id="SSF58104">
    <property type="entry name" value="Methyl-accepting chemotaxis protein (MCP) signaling domain"/>
    <property type="match status" value="1"/>
</dbReference>
<gene>
    <name evidence="14" type="ORF">L2W38_10550</name>
</gene>
<dbReference type="CDD" id="cd12913">
    <property type="entry name" value="PDC1_MCP_like"/>
    <property type="match status" value="1"/>
</dbReference>
<dbReference type="PROSITE" id="PS50111">
    <property type="entry name" value="CHEMOTAXIS_TRANSDUC_2"/>
    <property type="match status" value="1"/>
</dbReference>
<evidence type="ECO:0000256" key="2">
    <source>
        <dbReference type="ARBA" id="ARBA00022475"/>
    </source>
</evidence>
<evidence type="ECO:0000313" key="14">
    <source>
        <dbReference type="EMBL" id="MCF4143251.1"/>
    </source>
</evidence>
<dbReference type="Proteomes" id="UP001200430">
    <property type="component" value="Unassembled WGS sequence"/>
</dbReference>
<evidence type="ECO:0000256" key="4">
    <source>
        <dbReference type="ARBA" id="ARBA00022692"/>
    </source>
</evidence>
<keyword evidence="7 9" id="KW-0807">Transducer</keyword>
<evidence type="ECO:0000256" key="3">
    <source>
        <dbReference type="ARBA" id="ARBA00022500"/>
    </source>
</evidence>
<dbReference type="CDD" id="cd12912">
    <property type="entry name" value="PDC2_MCP_like"/>
    <property type="match status" value="1"/>
</dbReference>
<evidence type="ECO:0000256" key="9">
    <source>
        <dbReference type="PROSITE-ProRule" id="PRU00284"/>
    </source>
</evidence>
<dbReference type="PROSITE" id="PS50885">
    <property type="entry name" value="HAMP"/>
    <property type="match status" value="1"/>
</dbReference>
<evidence type="ECO:0000256" key="11">
    <source>
        <dbReference type="SAM" id="Phobius"/>
    </source>
</evidence>
<feature type="compositionally biased region" description="Basic and acidic residues" evidence="10">
    <location>
        <begin position="467"/>
        <end position="476"/>
    </location>
</feature>
<dbReference type="SMART" id="SM00283">
    <property type="entry name" value="MA"/>
    <property type="match status" value="1"/>
</dbReference>
<reference evidence="14 15" key="1">
    <citation type="submission" date="2022-01" db="EMBL/GenBank/DDBJ databases">
        <title>Dethiosulfovibrio faecalis sp. nov., a novel proteolytic, non-sulfur-reducing bacterium isolated from a marine aquaculture solid waste bioreactor.</title>
        <authorList>
            <person name="Grabowski S."/>
            <person name="Apolinario E."/>
            <person name="Schneider N."/>
            <person name="Marshall C.W."/>
            <person name="Sowers K.R."/>
        </authorList>
    </citation>
    <scope>NUCLEOTIDE SEQUENCE [LARGE SCALE GENOMIC DNA]</scope>
    <source>
        <strain evidence="14 15">DSM 12537</strain>
    </source>
</reference>
<dbReference type="Gene3D" id="1.10.287.950">
    <property type="entry name" value="Methyl-accepting chemotaxis protein"/>
    <property type="match status" value="1"/>
</dbReference>
<dbReference type="PANTHER" id="PTHR32089:SF112">
    <property type="entry name" value="LYSOZYME-LIKE PROTEIN-RELATED"/>
    <property type="match status" value="1"/>
</dbReference>
<evidence type="ECO:0000259" key="12">
    <source>
        <dbReference type="PROSITE" id="PS50111"/>
    </source>
</evidence>
<name>A0ABS9ESP0_9BACT</name>
<comment type="similarity">
    <text evidence="8">Belongs to the methyl-accepting chemotaxis (MCP) protein family.</text>
</comment>
<keyword evidence="5 11" id="KW-1133">Transmembrane helix</keyword>
<keyword evidence="6 11" id="KW-0472">Membrane</keyword>
<dbReference type="Gene3D" id="3.30.450.20">
    <property type="entry name" value="PAS domain"/>
    <property type="match status" value="2"/>
</dbReference>
<dbReference type="Pfam" id="PF02743">
    <property type="entry name" value="dCache_1"/>
    <property type="match status" value="1"/>
</dbReference>
<feature type="transmembrane region" description="Helical" evidence="11">
    <location>
        <begin position="309"/>
        <end position="332"/>
    </location>
</feature>
<dbReference type="SMART" id="SM00304">
    <property type="entry name" value="HAMP"/>
    <property type="match status" value="1"/>
</dbReference>
<organism evidence="14 15">
    <name type="scientific">Dethiosulfovibrio marinus</name>
    <dbReference type="NCBI Taxonomy" id="133532"/>
    <lineage>
        <taxon>Bacteria</taxon>
        <taxon>Thermotogati</taxon>
        <taxon>Synergistota</taxon>
        <taxon>Synergistia</taxon>
        <taxon>Synergistales</taxon>
        <taxon>Dethiosulfovibrionaceae</taxon>
        <taxon>Dethiosulfovibrio</taxon>
    </lineage>
</organism>
<keyword evidence="4 11" id="KW-0812">Transmembrane</keyword>